<accession>A0ABN8B7C9</accession>
<keyword evidence="3" id="KW-1185">Reference proteome</keyword>
<dbReference type="InterPro" id="IPR026193">
    <property type="entry name" value="NDUFV3"/>
</dbReference>
<feature type="region of interest" description="Disordered" evidence="1">
    <location>
        <begin position="47"/>
        <end position="72"/>
    </location>
</feature>
<protein>
    <recommendedName>
        <fullName evidence="4">NADH dehydrogenase [ubiquinone] flavoprotein 3, mitochondrial</fullName>
    </recommendedName>
</protein>
<evidence type="ECO:0000313" key="3">
    <source>
        <dbReference type="Proteomes" id="UP001153292"/>
    </source>
</evidence>
<evidence type="ECO:0000313" key="2">
    <source>
        <dbReference type="EMBL" id="CAH0405440.1"/>
    </source>
</evidence>
<dbReference type="Pfam" id="PF15880">
    <property type="entry name" value="NDUFV3"/>
    <property type="match status" value="1"/>
</dbReference>
<gene>
    <name evidence="2" type="ORF">CHILSU_LOCUS8805</name>
</gene>
<evidence type="ECO:0000256" key="1">
    <source>
        <dbReference type="SAM" id="MobiDB-lite"/>
    </source>
</evidence>
<organism evidence="2 3">
    <name type="scientific">Chilo suppressalis</name>
    <name type="common">Asiatic rice borer moth</name>
    <dbReference type="NCBI Taxonomy" id="168631"/>
    <lineage>
        <taxon>Eukaryota</taxon>
        <taxon>Metazoa</taxon>
        <taxon>Ecdysozoa</taxon>
        <taxon>Arthropoda</taxon>
        <taxon>Hexapoda</taxon>
        <taxon>Insecta</taxon>
        <taxon>Pterygota</taxon>
        <taxon>Neoptera</taxon>
        <taxon>Endopterygota</taxon>
        <taxon>Lepidoptera</taxon>
        <taxon>Glossata</taxon>
        <taxon>Ditrysia</taxon>
        <taxon>Pyraloidea</taxon>
        <taxon>Crambidae</taxon>
        <taxon>Crambinae</taxon>
        <taxon>Chilo</taxon>
    </lineage>
</organism>
<dbReference type="EMBL" id="OU963897">
    <property type="protein sequence ID" value="CAH0405440.1"/>
    <property type="molecule type" value="Genomic_DNA"/>
</dbReference>
<dbReference type="Proteomes" id="UP001153292">
    <property type="component" value="Chromosome 4"/>
</dbReference>
<name>A0ABN8B7C9_CHISP</name>
<reference evidence="2" key="1">
    <citation type="submission" date="2021-12" db="EMBL/GenBank/DDBJ databases">
        <authorList>
            <person name="King R."/>
        </authorList>
    </citation>
    <scope>NUCLEOTIDE SEQUENCE</scope>
</reference>
<proteinExistence type="predicted"/>
<evidence type="ECO:0008006" key="4">
    <source>
        <dbReference type="Google" id="ProtNLM"/>
    </source>
</evidence>
<sequence>MCSPFKTPRAMYSICRILPSKATQYASPRKITICCSEYAHFSKWCKKGGKSSRNDKGPGEGSGQDDDPLEPCCYEPCVPRSSDPPGSNIYDQRKYGHNLPTNNVNVYFPPLPHLPTGIFRKVDGEVLGLGAGKCCTYKNPEYFSFHHMTFYDMHLLMRCYRLPCPKSGRKP</sequence>